<dbReference type="Pfam" id="PF13606">
    <property type="entry name" value="Ank_3"/>
    <property type="match status" value="1"/>
</dbReference>
<dbReference type="InterPro" id="IPR056884">
    <property type="entry name" value="NPHP3-like_N"/>
</dbReference>
<dbReference type="Proteomes" id="UP000800035">
    <property type="component" value="Unassembled WGS sequence"/>
</dbReference>
<sequence length="721" mass="80365">MSNMAPCSSSGSEDAIVIDRDDISNYNPAQILPEEPKVIEKIREWLKPTDYLLDSGEYHKHLASHMPGTGAWLTSSETYREWLNGEEHGLLWIKGIPGSGKSVVAAHIIDELSRAHPGIPILYFFFRQIIDANHEPVALLRDWLDQILMYSPPLQKALKEIWKGDRTISSLSMEDLWKHLRLGLSGLQGKAFCVADALDEMDQGNDEFLKSLAVLGQWWPEKVKVLMTSRLVPSIEIPLRRKKALHIRLDETEVDVDISSYVAHGLNSSTIAADDRELIREAIPGRANGLFLYAKLAMDAFLKPGAHAKTVLEALPADLHEMYTNLLHEHSQRSGVPAGIQLFILQWVTHAARPLRLLEVAEILNVAYRPEDERDLKATKDLVRAAAGPLLEILPDETVSVIHHSFTEYLKCTTRLEDDGGYTILRLGSTNGRLALACLTYLQSGCLDGIKVTEHPDDLDPEIAHGRLTRYGNFHGRDHKKGWQEKQQLRLKHPFLTYAVSNWHIHVAKSMAAGFPQDDINRAIGQFLNNDHRMKAWLKLQEECDYKGVTRLHVAARHGLTDYAGTLIIEQADVHAVDEFGRTPIAYAAKGGHADVIRLLVKAGADPDVDDEVGGLKPLHEAASENHSEAVRALLEAGVSPLTGKTCENPGRTCGNAPRSRGHTPLMYACDHGHLEALEAFLPFLKNIEIVHRALAWSSRSSRAKLVERILRHPGVDVNAK</sequence>
<dbReference type="SUPFAM" id="SSF52540">
    <property type="entry name" value="P-loop containing nucleoside triphosphate hydrolases"/>
    <property type="match status" value="1"/>
</dbReference>
<feature type="repeat" description="ANK" evidence="2">
    <location>
        <begin position="547"/>
        <end position="579"/>
    </location>
</feature>
<dbReference type="SMART" id="SM00248">
    <property type="entry name" value="ANK"/>
    <property type="match status" value="4"/>
</dbReference>
<feature type="domain" description="Nephrocystin 3-like N-terminal" evidence="3">
    <location>
        <begin position="68"/>
        <end position="230"/>
    </location>
</feature>
<accession>A0A6A5UFW9</accession>
<dbReference type="PROSITE" id="PS50088">
    <property type="entry name" value="ANK_REPEAT"/>
    <property type="match status" value="4"/>
</dbReference>
<dbReference type="InterPro" id="IPR036770">
    <property type="entry name" value="Ankyrin_rpt-contain_sf"/>
</dbReference>
<name>A0A6A5UFW9_9PLEO</name>
<reference evidence="4" key="1">
    <citation type="journal article" date="2020" name="Stud. Mycol.">
        <title>101 Dothideomycetes genomes: a test case for predicting lifestyles and emergence of pathogens.</title>
        <authorList>
            <person name="Haridas S."/>
            <person name="Albert R."/>
            <person name="Binder M."/>
            <person name="Bloem J."/>
            <person name="Labutti K."/>
            <person name="Salamov A."/>
            <person name="Andreopoulos B."/>
            <person name="Baker S."/>
            <person name="Barry K."/>
            <person name="Bills G."/>
            <person name="Bluhm B."/>
            <person name="Cannon C."/>
            <person name="Castanera R."/>
            <person name="Culley D."/>
            <person name="Daum C."/>
            <person name="Ezra D."/>
            <person name="Gonzalez J."/>
            <person name="Henrissat B."/>
            <person name="Kuo A."/>
            <person name="Liang C."/>
            <person name="Lipzen A."/>
            <person name="Lutzoni F."/>
            <person name="Magnuson J."/>
            <person name="Mondo S."/>
            <person name="Nolan M."/>
            <person name="Ohm R."/>
            <person name="Pangilinan J."/>
            <person name="Park H.-J."/>
            <person name="Ramirez L."/>
            <person name="Alfaro M."/>
            <person name="Sun H."/>
            <person name="Tritt A."/>
            <person name="Yoshinaga Y."/>
            <person name="Zwiers L.-H."/>
            <person name="Turgeon B."/>
            <person name="Goodwin S."/>
            <person name="Spatafora J."/>
            <person name="Crous P."/>
            <person name="Grigoriev I."/>
        </authorList>
    </citation>
    <scope>NUCLEOTIDE SEQUENCE</scope>
    <source>
        <strain evidence="4">CBS 675.92</strain>
    </source>
</reference>
<gene>
    <name evidence="4" type="ORF">CC80DRAFT_11595</name>
</gene>
<evidence type="ECO:0000256" key="1">
    <source>
        <dbReference type="ARBA" id="ARBA00022737"/>
    </source>
</evidence>
<dbReference type="Gene3D" id="1.25.40.20">
    <property type="entry name" value="Ankyrin repeat-containing domain"/>
    <property type="match status" value="1"/>
</dbReference>
<dbReference type="AlphaFoldDB" id="A0A6A5UFW9"/>
<evidence type="ECO:0000259" key="3">
    <source>
        <dbReference type="Pfam" id="PF24883"/>
    </source>
</evidence>
<evidence type="ECO:0000256" key="2">
    <source>
        <dbReference type="PROSITE-ProRule" id="PRU00023"/>
    </source>
</evidence>
<dbReference type="Pfam" id="PF24883">
    <property type="entry name" value="NPHP3_N"/>
    <property type="match status" value="1"/>
</dbReference>
<keyword evidence="2" id="KW-0040">ANK repeat</keyword>
<feature type="repeat" description="ANK" evidence="2">
    <location>
        <begin position="661"/>
        <end position="693"/>
    </location>
</feature>
<dbReference type="EMBL" id="ML976977">
    <property type="protein sequence ID" value="KAF1963678.1"/>
    <property type="molecule type" value="Genomic_DNA"/>
</dbReference>
<dbReference type="InterPro" id="IPR002110">
    <property type="entry name" value="Ankyrin_rpt"/>
</dbReference>
<dbReference type="InterPro" id="IPR027417">
    <property type="entry name" value="P-loop_NTPase"/>
</dbReference>
<dbReference type="PROSITE" id="PS50297">
    <property type="entry name" value="ANK_REP_REGION"/>
    <property type="match status" value="3"/>
</dbReference>
<dbReference type="Pfam" id="PF12796">
    <property type="entry name" value="Ank_2"/>
    <property type="match status" value="1"/>
</dbReference>
<organism evidence="4 5">
    <name type="scientific">Byssothecium circinans</name>
    <dbReference type="NCBI Taxonomy" id="147558"/>
    <lineage>
        <taxon>Eukaryota</taxon>
        <taxon>Fungi</taxon>
        <taxon>Dikarya</taxon>
        <taxon>Ascomycota</taxon>
        <taxon>Pezizomycotina</taxon>
        <taxon>Dothideomycetes</taxon>
        <taxon>Pleosporomycetidae</taxon>
        <taxon>Pleosporales</taxon>
        <taxon>Massarineae</taxon>
        <taxon>Massarinaceae</taxon>
        <taxon>Byssothecium</taxon>
    </lineage>
</organism>
<protein>
    <submittedName>
        <fullName evidence="4">Ankyrin</fullName>
    </submittedName>
</protein>
<dbReference type="SUPFAM" id="SSF48403">
    <property type="entry name" value="Ankyrin repeat"/>
    <property type="match status" value="1"/>
</dbReference>
<dbReference type="PANTHER" id="PTHR10039:SF14">
    <property type="entry name" value="NACHT DOMAIN-CONTAINING PROTEIN"/>
    <property type="match status" value="1"/>
</dbReference>
<evidence type="ECO:0000313" key="5">
    <source>
        <dbReference type="Proteomes" id="UP000800035"/>
    </source>
</evidence>
<evidence type="ECO:0000313" key="4">
    <source>
        <dbReference type="EMBL" id="KAF1963678.1"/>
    </source>
</evidence>
<feature type="repeat" description="ANK" evidence="2">
    <location>
        <begin position="614"/>
        <end position="640"/>
    </location>
</feature>
<dbReference type="PANTHER" id="PTHR10039">
    <property type="entry name" value="AMELOGENIN"/>
    <property type="match status" value="1"/>
</dbReference>
<feature type="repeat" description="ANK" evidence="2">
    <location>
        <begin position="580"/>
        <end position="612"/>
    </location>
</feature>
<dbReference type="Gene3D" id="3.40.50.300">
    <property type="entry name" value="P-loop containing nucleotide triphosphate hydrolases"/>
    <property type="match status" value="1"/>
</dbReference>
<keyword evidence="1" id="KW-0677">Repeat</keyword>
<proteinExistence type="predicted"/>
<dbReference type="OrthoDB" id="21416at2759"/>
<keyword evidence="5" id="KW-1185">Reference proteome</keyword>